<gene>
    <name evidence="4" type="ORF">HNQ81_002667</name>
</gene>
<organism evidence="4 5">
    <name type="scientific">Desulfoprunum benzoelyticum</name>
    <dbReference type="NCBI Taxonomy" id="1506996"/>
    <lineage>
        <taxon>Bacteria</taxon>
        <taxon>Pseudomonadati</taxon>
        <taxon>Thermodesulfobacteriota</taxon>
        <taxon>Desulfobulbia</taxon>
        <taxon>Desulfobulbales</taxon>
        <taxon>Desulfobulbaceae</taxon>
        <taxon>Desulfoprunum</taxon>
    </lineage>
</organism>
<feature type="signal peptide" evidence="3">
    <location>
        <begin position="1"/>
        <end position="26"/>
    </location>
</feature>
<name>A0A840UVR2_9BACT</name>
<dbReference type="EMBL" id="JACHEO010000016">
    <property type="protein sequence ID" value="MBB5348926.1"/>
    <property type="molecule type" value="Genomic_DNA"/>
</dbReference>
<evidence type="ECO:0000313" key="4">
    <source>
        <dbReference type="EMBL" id="MBB5348926.1"/>
    </source>
</evidence>
<proteinExistence type="inferred from homology"/>
<comment type="similarity">
    <text evidence="1">Belongs to the peptidase S13 family.</text>
</comment>
<dbReference type="SUPFAM" id="SSF56601">
    <property type="entry name" value="beta-lactamase/transpeptidase-like"/>
    <property type="match status" value="1"/>
</dbReference>
<dbReference type="RefSeq" id="WP_183351739.1">
    <property type="nucleotide sequence ID" value="NZ_JACHEO010000016.1"/>
</dbReference>
<dbReference type="GO" id="GO:0000270">
    <property type="term" value="P:peptidoglycan metabolic process"/>
    <property type="evidence" value="ECO:0007669"/>
    <property type="project" value="TreeGrafter"/>
</dbReference>
<evidence type="ECO:0000256" key="3">
    <source>
        <dbReference type="SAM" id="SignalP"/>
    </source>
</evidence>
<dbReference type="GO" id="GO:0006508">
    <property type="term" value="P:proteolysis"/>
    <property type="evidence" value="ECO:0007669"/>
    <property type="project" value="InterPro"/>
</dbReference>
<dbReference type="EC" id="3.4.16.4" evidence="4"/>
<evidence type="ECO:0000256" key="2">
    <source>
        <dbReference type="ARBA" id="ARBA00022801"/>
    </source>
</evidence>
<comment type="caution">
    <text evidence="4">The sequence shown here is derived from an EMBL/GenBank/DDBJ whole genome shotgun (WGS) entry which is preliminary data.</text>
</comment>
<dbReference type="AlphaFoldDB" id="A0A840UVR2"/>
<dbReference type="PANTHER" id="PTHR30023:SF0">
    <property type="entry name" value="PENICILLIN-SENSITIVE CARBOXYPEPTIDASE A"/>
    <property type="match status" value="1"/>
</dbReference>
<dbReference type="Gene3D" id="3.50.80.20">
    <property type="entry name" value="D-Ala-D-Ala carboxypeptidase C, peptidase S13"/>
    <property type="match status" value="1"/>
</dbReference>
<keyword evidence="2 4" id="KW-0378">Hydrolase</keyword>
<keyword evidence="5" id="KW-1185">Reference proteome</keyword>
<evidence type="ECO:0000313" key="5">
    <source>
        <dbReference type="Proteomes" id="UP000539642"/>
    </source>
</evidence>
<dbReference type="Pfam" id="PF02113">
    <property type="entry name" value="Peptidase_S13"/>
    <property type="match status" value="2"/>
</dbReference>
<dbReference type="PANTHER" id="PTHR30023">
    <property type="entry name" value="D-ALANYL-D-ALANINE CARBOXYPEPTIDASE"/>
    <property type="match status" value="1"/>
</dbReference>
<accession>A0A840UVR2</accession>
<dbReference type="Proteomes" id="UP000539642">
    <property type="component" value="Unassembled WGS sequence"/>
</dbReference>
<dbReference type="PRINTS" id="PR00922">
    <property type="entry name" value="DADACBPTASE3"/>
</dbReference>
<dbReference type="Gene3D" id="3.40.710.10">
    <property type="entry name" value="DD-peptidase/beta-lactamase superfamily"/>
    <property type="match status" value="1"/>
</dbReference>
<feature type="chain" id="PRO_5032879002" evidence="3">
    <location>
        <begin position="27"/>
        <end position="430"/>
    </location>
</feature>
<protein>
    <submittedName>
        <fullName evidence="4">D-alanyl-D-alanine carboxypeptidase/D-alanyl-D-alanine-endopeptidase (Penicillin-binding protein 4)</fullName>
        <ecNumber evidence="4">3.4.16.4</ecNumber>
        <ecNumber evidence="4">3.4.21.-</ecNumber>
    </submittedName>
</protein>
<evidence type="ECO:0000256" key="1">
    <source>
        <dbReference type="ARBA" id="ARBA00006096"/>
    </source>
</evidence>
<keyword evidence="4" id="KW-0121">Carboxypeptidase</keyword>
<dbReference type="InterPro" id="IPR000667">
    <property type="entry name" value="Peptidase_S13"/>
</dbReference>
<dbReference type="EC" id="3.4.21.-" evidence="4"/>
<keyword evidence="4" id="KW-0645">Protease</keyword>
<dbReference type="GO" id="GO:0009002">
    <property type="term" value="F:serine-type D-Ala-D-Ala carboxypeptidase activity"/>
    <property type="evidence" value="ECO:0007669"/>
    <property type="project" value="UniProtKB-EC"/>
</dbReference>
<dbReference type="InterPro" id="IPR012338">
    <property type="entry name" value="Beta-lactam/transpept-like"/>
</dbReference>
<reference evidence="4 5" key="1">
    <citation type="submission" date="2020-08" db="EMBL/GenBank/DDBJ databases">
        <title>Genomic Encyclopedia of Type Strains, Phase IV (KMG-IV): sequencing the most valuable type-strain genomes for metagenomic binning, comparative biology and taxonomic classification.</title>
        <authorList>
            <person name="Goeker M."/>
        </authorList>
    </citation>
    <scope>NUCLEOTIDE SEQUENCE [LARGE SCALE GENOMIC DNA]</scope>
    <source>
        <strain evidence="4 5">DSM 28570</strain>
    </source>
</reference>
<sequence length="430" mass="45875">MSVASHSLPLPVVVLACLLAFTPAPAAGRANELVSHGGYAVTREGRVLEARALDSAFVPASTIKLVTGLAALQLLGPDYRFTTTFFVKDRTLYIRGSGDPGLTSATVAAIAADLARLGLEEVGDIALDASAFALSGKADGAEGSANPYDTANGALAVNYNAVAITVGADGRILPGEEETPLLPLMTEIGRQLGPGTHRVNPDAFIDGAALSPTLRYTGELFQVMLERQGIRVGGRIIAAAVPSGLQPLHFHTSPQTVADLVRACLHYSSNFIANQLFLTCGAVSLGWPATWDKGRQALRAHIATTWPRHRRAITMVEGSGLSRRTRITPAAMLAVLHSFKPYSHLLRAKDGVPLKTGSLAGVHCYAGYFRRGADLDPFVILLNQPDNNRDPLLARLQRRHSAPRSAAVRKYQKKSSFVAGGFEEKKIMED</sequence>
<keyword evidence="3" id="KW-0732">Signal</keyword>